<evidence type="ECO:0000313" key="2">
    <source>
        <dbReference type="EMBL" id="KAK8758805.1"/>
    </source>
</evidence>
<dbReference type="AlphaFoldDB" id="A0AAQ4D8L5"/>
<dbReference type="PANTHER" id="PTHR19229:SF250">
    <property type="entry name" value="ABC TRANSPORTER DOMAIN-CONTAINING PROTEIN-RELATED"/>
    <property type="match status" value="1"/>
</dbReference>
<keyword evidence="3" id="KW-1185">Reference proteome</keyword>
<dbReference type="InterPro" id="IPR003439">
    <property type="entry name" value="ABC_transporter-like_ATP-bd"/>
</dbReference>
<comment type="caution">
    <text evidence="2">The sequence shown here is derived from an EMBL/GenBank/DDBJ whole genome shotgun (WGS) entry which is preliminary data.</text>
</comment>
<organism evidence="2 3">
    <name type="scientific">Amblyomma americanum</name>
    <name type="common">Lone star tick</name>
    <dbReference type="NCBI Taxonomy" id="6943"/>
    <lineage>
        <taxon>Eukaryota</taxon>
        <taxon>Metazoa</taxon>
        <taxon>Ecdysozoa</taxon>
        <taxon>Arthropoda</taxon>
        <taxon>Chelicerata</taxon>
        <taxon>Arachnida</taxon>
        <taxon>Acari</taxon>
        <taxon>Parasitiformes</taxon>
        <taxon>Ixodida</taxon>
        <taxon>Ixodoidea</taxon>
        <taxon>Ixodidae</taxon>
        <taxon>Amblyomminae</taxon>
        <taxon>Amblyomma</taxon>
    </lineage>
</organism>
<name>A0AAQ4D8L5_AMBAM</name>
<dbReference type="EMBL" id="JARKHS020033693">
    <property type="protein sequence ID" value="KAK8758805.1"/>
    <property type="molecule type" value="Genomic_DNA"/>
</dbReference>
<gene>
    <name evidence="2" type="ORF">V5799_003565</name>
</gene>
<dbReference type="Pfam" id="PF00005">
    <property type="entry name" value="ABC_tran"/>
    <property type="match status" value="1"/>
</dbReference>
<dbReference type="InterPro" id="IPR027417">
    <property type="entry name" value="P-loop_NTPase"/>
</dbReference>
<evidence type="ECO:0000259" key="1">
    <source>
        <dbReference type="Pfam" id="PF00005"/>
    </source>
</evidence>
<feature type="domain" description="ABC transporter" evidence="1">
    <location>
        <begin position="23"/>
        <end position="101"/>
    </location>
</feature>
<protein>
    <recommendedName>
        <fullName evidence="1">ABC transporter domain-containing protein</fullName>
    </recommendedName>
</protein>
<reference evidence="2 3" key="1">
    <citation type="journal article" date="2023" name="Arcadia Sci">
        <title>De novo assembly of a long-read Amblyomma americanum tick genome.</title>
        <authorList>
            <person name="Chou S."/>
            <person name="Poskanzer K.E."/>
            <person name="Rollins M."/>
            <person name="Thuy-Boun P.S."/>
        </authorList>
    </citation>
    <scope>NUCLEOTIDE SEQUENCE [LARGE SCALE GENOMIC DNA]</scope>
    <source>
        <strain evidence="2">F_SG_1</strain>
        <tissue evidence="2">Salivary glands</tissue>
    </source>
</reference>
<dbReference type="Proteomes" id="UP001321473">
    <property type="component" value="Unassembled WGS sequence"/>
</dbReference>
<dbReference type="Gene3D" id="3.40.50.300">
    <property type="entry name" value="P-loop containing nucleotide triphosphate hydrolases"/>
    <property type="match status" value="1"/>
</dbReference>
<dbReference type="GO" id="GO:0140359">
    <property type="term" value="F:ABC-type transporter activity"/>
    <property type="evidence" value="ECO:0007669"/>
    <property type="project" value="InterPro"/>
</dbReference>
<evidence type="ECO:0000313" key="3">
    <source>
        <dbReference type="Proteomes" id="UP001321473"/>
    </source>
</evidence>
<dbReference type="GO" id="GO:0005319">
    <property type="term" value="F:lipid transporter activity"/>
    <property type="evidence" value="ECO:0007669"/>
    <property type="project" value="TreeGrafter"/>
</dbReference>
<accession>A0AAQ4D8L5</accession>
<dbReference type="InterPro" id="IPR026082">
    <property type="entry name" value="ABCA"/>
</dbReference>
<dbReference type="GO" id="GO:0016887">
    <property type="term" value="F:ATP hydrolysis activity"/>
    <property type="evidence" value="ECO:0007669"/>
    <property type="project" value="InterPro"/>
</dbReference>
<dbReference type="GO" id="GO:0016020">
    <property type="term" value="C:membrane"/>
    <property type="evidence" value="ECO:0007669"/>
    <property type="project" value="InterPro"/>
</dbReference>
<proteinExistence type="predicted"/>
<sequence>MFAEYTLVARNLHKFFGEFYAVRGIYLALRPGECFGLVGVNGAGKTTTFQMLAALIPMTDGNAYMKTLVLNKAPRQRVQKVAEYRLQYRIPWSVLFQRVAALRKTFTFDHIVVSDSSLEQLLVAFARKARKEAELEPED</sequence>
<dbReference type="GO" id="GO:0005524">
    <property type="term" value="F:ATP binding"/>
    <property type="evidence" value="ECO:0007669"/>
    <property type="project" value="InterPro"/>
</dbReference>
<dbReference type="SUPFAM" id="SSF52540">
    <property type="entry name" value="P-loop containing nucleoside triphosphate hydrolases"/>
    <property type="match status" value="1"/>
</dbReference>
<dbReference type="PANTHER" id="PTHR19229">
    <property type="entry name" value="ATP-BINDING CASSETTE TRANSPORTER SUBFAMILY A ABCA"/>
    <property type="match status" value="1"/>
</dbReference>